<reference evidence="4 5" key="1">
    <citation type="journal article" date="2018" name="Nat. Ecol. Evol.">
        <title>Shark genomes provide insights into elasmobranch evolution and the origin of vertebrates.</title>
        <authorList>
            <person name="Hara Y"/>
            <person name="Yamaguchi K"/>
            <person name="Onimaru K"/>
            <person name="Kadota M"/>
            <person name="Koyanagi M"/>
            <person name="Keeley SD"/>
            <person name="Tatsumi K"/>
            <person name="Tanaka K"/>
            <person name="Motone F"/>
            <person name="Kageyama Y"/>
            <person name="Nozu R"/>
            <person name="Adachi N"/>
            <person name="Nishimura O"/>
            <person name="Nakagawa R"/>
            <person name="Tanegashima C"/>
            <person name="Kiyatake I"/>
            <person name="Matsumoto R"/>
            <person name="Murakumo K"/>
            <person name="Nishida K"/>
            <person name="Terakita A"/>
            <person name="Kuratani S"/>
            <person name="Sato K"/>
            <person name="Hyodo S Kuraku.S."/>
        </authorList>
    </citation>
    <scope>NUCLEOTIDE SEQUENCE [LARGE SCALE GENOMIC DNA]</scope>
</reference>
<dbReference type="EMBL" id="BFAA01003521">
    <property type="protein sequence ID" value="GCB71732.1"/>
    <property type="molecule type" value="Genomic_DNA"/>
</dbReference>
<sequence>MLSGGGDELERLRHSARGAQSEGDSRFPKAMLSAGKENFRLKSYKNNSLNPDEMRRRREEEGLQLRKQKREEQVDLKLFFAVIG</sequence>
<feature type="region of interest" description="Disordered" evidence="2">
    <location>
        <begin position="1"/>
        <end position="28"/>
    </location>
</feature>
<feature type="region of interest" description="Disordered" evidence="2">
    <location>
        <begin position="41"/>
        <end position="67"/>
    </location>
</feature>
<dbReference type="InterPro" id="IPR036975">
    <property type="entry name" value="Importin-a_IBB_sf"/>
</dbReference>
<dbReference type="STRING" id="75743.A0A401PF20"/>
<evidence type="ECO:0000256" key="2">
    <source>
        <dbReference type="SAM" id="MobiDB-lite"/>
    </source>
</evidence>
<dbReference type="AlphaFoldDB" id="A0A401PF20"/>
<organism evidence="4 5">
    <name type="scientific">Scyliorhinus torazame</name>
    <name type="common">Cloudy catshark</name>
    <name type="synonym">Catulus torazame</name>
    <dbReference type="NCBI Taxonomy" id="75743"/>
    <lineage>
        <taxon>Eukaryota</taxon>
        <taxon>Metazoa</taxon>
        <taxon>Chordata</taxon>
        <taxon>Craniata</taxon>
        <taxon>Vertebrata</taxon>
        <taxon>Chondrichthyes</taxon>
        <taxon>Elasmobranchii</taxon>
        <taxon>Galeomorphii</taxon>
        <taxon>Galeoidea</taxon>
        <taxon>Carcharhiniformes</taxon>
        <taxon>Scyliorhinidae</taxon>
        <taxon>Scyliorhinus</taxon>
    </lineage>
</organism>
<evidence type="ECO:0000313" key="5">
    <source>
        <dbReference type="Proteomes" id="UP000288216"/>
    </source>
</evidence>
<dbReference type="GO" id="GO:0006606">
    <property type="term" value="P:protein import into nucleus"/>
    <property type="evidence" value="ECO:0007669"/>
    <property type="project" value="InterPro"/>
</dbReference>
<gene>
    <name evidence="4" type="ORF">scyTo_0008908</name>
</gene>
<evidence type="ECO:0000256" key="1">
    <source>
        <dbReference type="PROSITE-ProRule" id="PRU00561"/>
    </source>
</evidence>
<keyword evidence="1" id="KW-0813">Transport</keyword>
<protein>
    <recommendedName>
        <fullName evidence="3">IBB domain-containing protein</fullName>
    </recommendedName>
</protein>
<proteinExistence type="predicted"/>
<dbReference type="PROSITE" id="PS51214">
    <property type="entry name" value="IBB"/>
    <property type="match status" value="1"/>
</dbReference>
<dbReference type="GO" id="GO:0061608">
    <property type="term" value="F:nuclear import signal receptor activity"/>
    <property type="evidence" value="ECO:0007669"/>
    <property type="project" value="InterPro"/>
</dbReference>
<comment type="caution">
    <text evidence="4">The sequence shown here is derived from an EMBL/GenBank/DDBJ whole genome shotgun (WGS) entry which is preliminary data.</text>
</comment>
<keyword evidence="5" id="KW-1185">Reference proteome</keyword>
<dbReference type="Pfam" id="PF01749">
    <property type="entry name" value="IBB"/>
    <property type="match status" value="1"/>
</dbReference>
<accession>A0A401PF20</accession>
<evidence type="ECO:0000259" key="3">
    <source>
        <dbReference type="PROSITE" id="PS51214"/>
    </source>
</evidence>
<dbReference type="Gene3D" id="1.20.5.690">
    <property type="entry name" value="Importin-alpha, importin-beta-binding domain"/>
    <property type="match status" value="1"/>
</dbReference>
<dbReference type="OrthoDB" id="29145at2759"/>
<dbReference type="Proteomes" id="UP000288216">
    <property type="component" value="Unassembled WGS sequence"/>
</dbReference>
<evidence type="ECO:0000313" key="4">
    <source>
        <dbReference type="EMBL" id="GCB71732.1"/>
    </source>
</evidence>
<dbReference type="InterPro" id="IPR002652">
    <property type="entry name" value="Importin-a_IBB"/>
</dbReference>
<feature type="domain" description="IBB" evidence="3">
    <location>
        <begin position="24"/>
        <end position="84"/>
    </location>
</feature>
<dbReference type="FunFam" id="1.20.5.690:FF:000001">
    <property type="entry name" value="Importin subunit alpha"/>
    <property type="match status" value="1"/>
</dbReference>
<name>A0A401PF20_SCYTO</name>
<feature type="compositionally biased region" description="Basic and acidic residues" evidence="2">
    <location>
        <begin position="52"/>
        <end position="67"/>
    </location>
</feature>